<reference evidence="2 3" key="1">
    <citation type="submission" date="2019-04" db="EMBL/GenBank/DDBJ databases">
        <title>Draft genome of the big-headed turtle Platysternon megacephalum.</title>
        <authorList>
            <person name="Gong S."/>
        </authorList>
    </citation>
    <scope>NUCLEOTIDE SEQUENCE [LARGE SCALE GENOMIC DNA]</scope>
    <source>
        <strain evidence="2">DO16091913</strain>
        <tissue evidence="2">Muscle</tissue>
    </source>
</reference>
<reference evidence="2 3" key="2">
    <citation type="submission" date="2019-04" db="EMBL/GenBank/DDBJ databases">
        <title>The genome sequence of big-headed turtle.</title>
        <authorList>
            <person name="Gong S."/>
        </authorList>
    </citation>
    <scope>NUCLEOTIDE SEQUENCE [LARGE SCALE GENOMIC DNA]</scope>
    <source>
        <strain evidence="2">DO16091913</strain>
        <tissue evidence="2">Muscle</tissue>
    </source>
</reference>
<protein>
    <submittedName>
        <fullName evidence="2">C-type lectin domain family 2 member L-like</fullName>
    </submittedName>
</protein>
<evidence type="ECO:0000313" key="2">
    <source>
        <dbReference type="EMBL" id="TFJ99248.1"/>
    </source>
</evidence>
<dbReference type="GO" id="GO:0030246">
    <property type="term" value="F:carbohydrate binding"/>
    <property type="evidence" value="ECO:0007669"/>
    <property type="project" value="UniProtKB-KW"/>
</dbReference>
<comment type="caution">
    <text evidence="2">The sequence shown here is derived from an EMBL/GenBank/DDBJ whole genome shotgun (WGS) entry which is preliminary data.</text>
</comment>
<dbReference type="AlphaFoldDB" id="A0A4D9DQ64"/>
<dbReference type="Proteomes" id="UP000297703">
    <property type="component" value="Unassembled WGS sequence"/>
</dbReference>
<accession>A0A4D9DQ64</accession>
<feature type="region of interest" description="Disordered" evidence="1">
    <location>
        <begin position="1"/>
        <end position="56"/>
    </location>
</feature>
<evidence type="ECO:0000256" key="1">
    <source>
        <dbReference type="SAM" id="MobiDB-lite"/>
    </source>
</evidence>
<gene>
    <name evidence="2" type="ORF">DR999_PMT18743</name>
</gene>
<sequence>MYPSASFHPAPGTLSPLLGRERTTPTHPPGIQSPLLRGNAPTLPDQRLSGQPPSPLGMPWPEIQSWLCKKGPQCRGVSGPLGGLGMAGTEQRVGISIPTPGYSLAAAGHSGALGSWISPEGDGLAPAAQSRAGPSRHHLSLRQALQQHRDDLGLYFPSLLPSSHSAAQVDRMAPPRPQCSQPCVTCPAQGCLPSPTPGIWPSSGLLQPSSILGP</sequence>
<keyword evidence="2" id="KW-0430">Lectin</keyword>
<proteinExistence type="predicted"/>
<evidence type="ECO:0000313" key="3">
    <source>
        <dbReference type="Proteomes" id="UP000297703"/>
    </source>
</evidence>
<dbReference type="EMBL" id="QXTE01000341">
    <property type="protein sequence ID" value="TFJ99248.1"/>
    <property type="molecule type" value="Genomic_DNA"/>
</dbReference>
<name>A0A4D9DQ64_9SAUR</name>
<keyword evidence="3" id="KW-1185">Reference proteome</keyword>
<organism evidence="2 3">
    <name type="scientific">Platysternon megacephalum</name>
    <name type="common">big-headed turtle</name>
    <dbReference type="NCBI Taxonomy" id="55544"/>
    <lineage>
        <taxon>Eukaryota</taxon>
        <taxon>Metazoa</taxon>
        <taxon>Chordata</taxon>
        <taxon>Craniata</taxon>
        <taxon>Vertebrata</taxon>
        <taxon>Euteleostomi</taxon>
        <taxon>Archelosauria</taxon>
        <taxon>Testudinata</taxon>
        <taxon>Testudines</taxon>
        <taxon>Cryptodira</taxon>
        <taxon>Durocryptodira</taxon>
        <taxon>Testudinoidea</taxon>
        <taxon>Platysternidae</taxon>
        <taxon>Platysternon</taxon>
    </lineage>
</organism>